<dbReference type="SUPFAM" id="SSF55874">
    <property type="entry name" value="ATPase domain of HSP90 chaperone/DNA topoisomerase II/histidine kinase"/>
    <property type="match status" value="1"/>
</dbReference>
<dbReference type="Gene3D" id="1.10.287.130">
    <property type="match status" value="1"/>
</dbReference>
<keyword evidence="10" id="KW-0418">Kinase</keyword>
<comment type="similarity">
    <text evidence="3">In the N-terminal section; belongs to the phytochrome family.</text>
</comment>
<dbReference type="CDD" id="cd16922">
    <property type="entry name" value="HATPase_EvgS-ArcB-TorS-like"/>
    <property type="match status" value="1"/>
</dbReference>
<keyword evidence="14 19" id="KW-0472">Membrane</keyword>
<evidence type="ECO:0000256" key="15">
    <source>
        <dbReference type="ARBA" id="ARBA00023306"/>
    </source>
</evidence>
<feature type="transmembrane region" description="Helical" evidence="19">
    <location>
        <begin position="164"/>
        <end position="185"/>
    </location>
</feature>
<dbReference type="SUPFAM" id="SSF47384">
    <property type="entry name" value="Homodimeric domain of signal transducing histidine kinase"/>
    <property type="match status" value="1"/>
</dbReference>
<feature type="modified residue" description="4-aspartylphosphate" evidence="17">
    <location>
        <position position="647"/>
    </location>
</feature>
<dbReference type="PANTHER" id="PTHR43047">
    <property type="entry name" value="TWO-COMPONENT HISTIDINE PROTEIN KINASE"/>
    <property type="match status" value="1"/>
</dbReference>
<dbReference type="CDD" id="cd00082">
    <property type="entry name" value="HisKA"/>
    <property type="match status" value="1"/>
</dbReference>
<dbReference type="InterPro" id="IPR036097">
    <property type="entry name" value="HisK_dim/P_sf"/>
</dbReference>
<evidence type="ECO:0000256" key="19">
    <source>
        <dbReference type="SAM" id="Phobius"/>
    </source>
</evidence>
<gene>
    <name evidence="22" type="ORF">IQ276_00315</name>
</gene>
<evidence type="ECO:0000256" key="7">
    <source>
        <dbReference type="ARBA" id="ARBA00022679"/>
    </source>
</evidence>
<evidence type="ECO:0000256" key="12">
    <source>
        <dbReference type="ARBA" id="ARBA00022989"/>
    </source>
</evidence>
<dbReference type="Gene3D" id="3.40.50.2300">
    <property type="match status" value="1"/>
</dbReference>
<evidence type="ECO:0000259" key="20">
    <source>
        <dbReference type="PROSITE" id="PS50109"/>
    </source>
</evidence>
<feature type="transmembrane region" description="Helical" evidence="19">
    <location>
        <begin position="273"/>
        <end position="293"/>
    </location>
</feature>
<accession>A0A8J6ZIC3</accession>
<dbReference type="Gene3D" id="3.30.565.10">
    <property type="entry name" value="Histidine kinase-like ATPase, C-terminal domain"/>
    <property type="match status" value="1"/>
</dbReference>
<dbReference type="SUPFAM" id="SSF52172">
    <property type="entry name" value="CheY-like"/>
    <property type="match status" value="1"/>
</dbReference>
<keyword evidence="11" id="KW-0067">ATP-binding</keyword>
<evidence type="ECO:0000256" key="3">
    <source>
        <dbReference type="ARBA" id="ARBA00006402"/>
    </source>
</evidence>
<dbReference type="Proteomes" id="UP000622533">
    <property type="component" value="Unassembled WGS sequence"/>
</dbReference>
<evidence type="ECO:0000256" key="5">
    <source>
        <dbReference type="ARBA" id="ARBA00022475"/>
    </source>
</evidence>
<proteinExistence type="inferred from homology"/>
<protein>
    <recommendedName>
        <fullName evidence="16">Circadian input-output histidine kinase CikA</fullName>
        <ecNumber evidence="4">2.7.13.3</ecNumber>
    </recommendedName>
</protein>
<dbReference type="Pfam" id="PF05231">
    <property type="entry name" value="MASE1"/>
    <property type="match status" value="1"/>
</dbReference>
<evidence type="ECO:0000259" key="21">
    <source>
        <dbReference type="PROSITE" id="PS50110"/>
    </source>
</evidence>
<dbReference type="FunFam" id="1.10.287.130:FF:000038">
    <property type="entry name" value="Sensory transduction histidine kinase"/>
    <property type="match status" value="1"/>
</dbReference>
<dbReference type="Pfam" id="PF02518">
    <property type="entry name" value="HATPase_c"/>
    <property type="match status" value="1"/>
</dbReference>
<feature type="transmembrane region" description="Helical" evidence="19">
    <location>
        <begin position="240"/>
        <end position="261"/>
    </location>
</feature>
<keyword evidence="12 19" id="KW-1133">Transmembrane helix</keyword>
<feature type="transmembrane region" description="Helical" evidence="19">
    <location>
        <begin position="129"/>
        <end position="152"/>
    </location>
</feature>
<dbReference type="SMART" id="SM00448">
    <property type="entry name" value="REC"/>
    <property type="match status" value="1"/>
</dbReference>
<feature type="transmembrane region" description="Helical" evidence="19">
    <location>
        <begin position="18"/>
        <end position="42"/>
    </location>
</feature>
<keyword evidence="5" id="KW-1003">Cell membrane</keyword>
<dbReference type="InterPro" id="IPR007895">
    <property type="entry name" value="MASE1"/>
</dbReference>
<evidence type="ECO:0000256" key="13">
    <source>
        <dbReference type="ARBA" id="ARBA00023012"/>
    </source>
</evidence>
<dbReference type="InterPro" id="IPR005467">
    <property type="entry name" value="His_kinase_dom"/>
</dbReference>
<dbReference type="FunFam" id="3.30.565.10:FF:000010">
    <property type="entry name" value="Sensor histidine kinase RcsC"/>
    <property type="match status" value="1"/>
</dbReference>
<keyword evidence="18" id="KW-0175">Coiled coil</keyword>
<comment type="subcellular location">
    <subcellularLocation>
        <location evidence="2">Cell membrane</location>
        <topology evidence="2">Multi-pass membrane protein</topology>
    </subcellularLocation>
</comment>
<evidence type="ECO:0000256" key="9">
    <source>
        <dbReference type="ARBA" id="ARBA00022741"/>
    </source>
</evidence>
<dbReference type="PROSITE" id="PS50109">
    <property type="entry name" value="HIS_KIN"/>
    <property type="match status" value="1"/>
</dbReference>
<feature type="transmembrane region" description="Helical" evidence="19">
    <location>
        <begin position="197"/>
        <end position="220"/>
    </location>
</feature>
<dbReference type="GO" id="GO:0000155">
    <property type="term" value="F:phosphorelay sensor kinase activity"/>
    <property type="evidence" value="ECO:0007669"/>
    <property type="project" value="InterPro"/>
</dbReference>
<comment type="catalytic activity">
    <reaction evidence="1">
        <text>ATP + protein L-histidine = ADP + protein N-phospho-L-histidine.</text>
        <dbReference type="EC" id="2.7.13.3"/>
    </reaction>
</comment>
<keyword evidence="9" id="KW-0547">Nucleotide-binding</keyword>
<keyword evidence="6 17" id="KW-0597">Phosphoprotein</keyword>
<name>A0A8J6ZIC3_DESMC</name>
<dbReference type="AlphaFoldDB" id="A0A8J6ZIC3"/>
<feature type="domain" description="Response regulatory" evidence="21">
    <location>
        <begin position="598"/>
        <end position="714"/>
    </location>
</feature>
<evidence type="ECO:0000256" key="4">
    <source>
        <dbReference type="ARBA" id="ARBA00012438"/>
    </source>
</evidence>
<keyword evidence="15" id="KW-0131">Cell cycle</keyword>
<dbReference type="InterPro" id="IPR001789">
    <property type="entry name" value="Sig_transdc_resp-reg_receiver"/>
</dbReference>
<evidence type="ECO:0000256" key="1">
    <source>
        <dbReference type="ARBA" id="ARBA00000085"/>
    </source>
</evidence>
<dbReference type="EC" id="2.7.13.3" evidence="4"/>
<sequence length="810" mass="90782">MQQTTIKQQFLPKLDRPFIIAALTIPIVHLGLGYIGLSMTFVGGASAFWPSFGVFLAGMLLVGSRVWPIIFLSDFIVSYIFFFKNNLLISTIIPAINLITPFVATFLIHKFIKRRHFLERSQDIFKFMVLTIPSPLISSILAALTLCISGIAPWSIFSNICRTWLTSDSTGILIVTPLVLAWLQKSPSPRSFHRRQIIELAFVLFLLMAIVRVAFSGGYPIEYMIIPPLIWTAFRFEARISTLAVLLVSAIAVFGTVKGFGSFAKQLSPNESLILLQSFICVIAITTFVISAVTSENQRSAMILRQTNDELERRVEERTAQLNEAKTVAEVANQAKSEFLANMSHELRTPLNGILGYTQILQRTESLSDKGYKGIEIIHQCGFHLLTLINDVLDLSKIEARKMELHPIDFHFPSFLEGVVEICRIKADQKVISFTYQPDSQLPVGIHADEKRLRQVLINLLGNAVKFTDKGGVTLKVNVINHSSSVSSQETQQITNYKIRFQVEDTGVGMTSIQLQKIFLPFEQAGDIKRQSEGTGLGLAISQKIVYLMGSTLEVESQIGQGSIFWFEVELPEAKQWAVSSRVMQQGAITGYQGKKRSILVVDDKWENRSVILNLLEPIGFELIEASNGQEGIDLAVTSQPDLILTDLVMPIMDGFELIRYIKQSAQLKNVAIIASSASVFDSDQNRSLDVGADAFLSKPVVAETLLELLQLKLNLVWIYAPKSEVDLERNQTHIQSDYQNISLPSIEILTRLYELAKDGNVDEILHEANNLKSNHPVYFDFAQQVIQLAENFQIRKLREALNQWIGQSK</sequence>
<evidence type="ECO:0000256" key="16">
    <source>
        <dbReference type="ARBA" id="ARBA00074306"/>
    </source>
</evidence>
<dbReference type="PRINTS" id="PR00344">
    <property type="entry name" value="BCTRLSENSOR"/>
</dbReference>
<organism evidence="22 23">
    <name type="scientific">Desmonostoc muscorum LEGE 12446</name>
    <dbReference type="NCBI Taxonomy" id="1828758"/>
    <lineage>
        <taxon>Bacteria</taxon>
        <taxon>Bacillati</taxon>
        <taxon>Cyanobacteriota</taxon>
        <taxon>Cyanophyceae</taxon>
        <taxon>Nostocales</taxon>
        <taxon>Nostocaceae</taxon>
        <taxon>Desmonostoc</taxon>
    </lineage>
</organism>
<dbReference type="InterPro" id="IPR003661">
    <property type="entry name" value="HisK_dim/P_dom"/>
</dbReference>
<dbReference type="SMART" id="SM00388">
    <property type="entry name" value="HisKA"/>
    <property type="match status" value="1"/>
</dbReference>
<dbReference type="SMART" id="SM00387">
    <property type="entry name" value="HATPase_c"/>
    <property type="match status" value="1"/>
</dbReference>
<evidence type="ECO:0000256" key="8">
    <source>
        <dbReference type="ARBA" id="ARBA00022692"/>
    </source>
</evidence>
<evidence type="ECO:0000313" key="22">
    <source>
        <dbReference type="EMBL" id="MBE9020952.1"/>
    </source>
</evidence>
<keyword evidence="23" id="KW-1185">Reference proteome</keyword>
<feature type="domain" description="Histidine kinase" evidence="20">
    <location>
        <begin position="342"/>
        <end position="573"/>
    </location>
</feature>
<evidence type="ECO:0000313" key="23">
    <source>
        <dbReference type="Proteomes" id="UP000622533"/>
    </source>
</evidence>
<dbReference type="Pfam" id="PF00072">
    <property type="entry name" value="Response_reg"/>
    <property type="match status" value="1"/>
</dbReference>
<dbReference type="RefSeq" id="WP_193912699.1">
    <property type="nucleotide sequence ID" value="NZ_JADEXS020000001.1"/>
</dbReference>
<keyword evidence="13" id="KW-0902">Two-component regulatory system</keyword>
<dbReference type="InterPro" id="IPR011006">
    <property type="entry name" value="CheY-like_superfamily"/>
</dbReference>
<evidence type="ECO:0000256" key="10">
    <source>
        <dbReference type="ARBA" id="ARBA00022777"/>
    </source>
</evidence>
<keyword evidence="7" id="KW-0808">Transferase</keyword>
<keyword evidence="8 19" id="KW-0812">Transmembrane</keyword>
<dbReference type="InterPro" id="IPR036890">
    <property type="entry name" value="HATPase_C_sf"/>
</dbReference>
<evidence type="ECO:0000256" key="17">
    <source>
        <dbReference type="PROSITE-ProRule" id="PRU00169"/>
    </source>
</evidence>
<evidence type="ECO:0000256" key="18">
    <source>
        <dbReference type="SAM" id="Coils"/>
    </source>
</evidence>
<evidence type="ECO:0000256" key="11">
    <source>
        <dbReference type="ARBA" id="ARBA00022840"/>
    </source>
</evidence>
<feature type="transmembrane region" description="Helical" evidence="19">
    <location>
        <begin position="54"/>
        <end position="81"/>
    </location>
</feature>
<feature type="coiled-coil region" evidence="18">
    <location>
        <begin position="301"/>
        <end position="328"/>
    </location>
</feature>
<dbReference type="Pfam" id="PF00512">
    <property type="entry name" value="HisKA"/>
    <property type="match status" value="1"/>
</dbReference>
<comment type="caution">
    <text evidence="22">The sequence shown here is derived from an EMBL/GenBank/DDBJ whole genome shotgun (WGS) entry which is preliminary data.</text>
</comment>
<dbReference type="GO" id="GO:0005524">
    <property type="term" value="F:ATP binding"/>
    <property type="evidence" value="ECO:0007669"/>
    <property type="project" value="UniProtKB-KW"/>
</dbReference>
<dbReference type="InterPro" id="IPR004358">
    <property type="entry name" value="Sig_transdc_His_kin-like_C"/>
</dbReference>
<feature type="transmembrane region" description="Helical" evidence="19">
    <location>
        <begin position="87"/>
        <end position="108"/>
    </location>
</feature>
<dbReference type="PROSITE" id="PS50110">
    <property type="entry name" value="RESPONSE_REGULATORY"/>
    <property type="match status" value="1"/>
</dbReference>
<evidence type="ECO:0000256" key="14">
    <source>
        <dbReference type="ARBA" id="ARBA00023136"/>
    </source>
</evidence>
<dbReference type="EMBL" id="JADEXS010000002">
    <property type="protein sequence ID" value="MBE9020952.1"/>
    <property type="molecule type" value="Genomic_DNA"/>
</dbReference>
<dbReference type="InterPro" id="IPR003594">
    <property type="entry name" value="HATPase_dom"/>
</dbReference>
<evidence type="ECO:0000256" key="2">
    <source>
        <dbReference type="ARBA" id="ARBA00004651"/>
    </source>
</evidence>
<dbReference type="GO" id="GO:0005886">
    <property type="term" value="C:plasma membrane"/>
    <property type="evidence" value="ECO:0007669"/>
    <property type="project" value="UniProtKB-SubCell"/>
</dbReference>
<evidence type="ECO:0000256" key="6">
    <source>
        <dbReference type="ARBA" id="ARBA00022553"/>
    </source>
</evidence>
<reference evidence="22" key="1">
    <citation type="submission" date="2020-10" db="EMBL/GenBank/DDBJ databases">
        <authorList>
            <person name="Castelo-Branco R."/>
            <person name="Eusebio N."/>
            <person name="Adriana R."/>
            <person name="Vieira A."/>
            <person name="Brugerolle De Fraissinette N."/>
            <person name="Rezende De Castro R."/>
            <person name="Schneider M.P."/>
            <person name="Vasconcelos V."/>
            <person name="Leao P.N."/>
        </authorList>
    </citation>
    <scope>NUCLEOTIDE SEQUENCE</scope>
    <source>
        <strain evidence="22">LEGE 12446</strain>
    </source>
</reference>